<accession>A0ABQ0Q0P1</accession>
<sequence length="95" mass="10587">MSQKREKVSSASNLSGDLVIITRFSDPNFVPDGFHLTEDGDEFLLTSKGKAYNTYYSISPENMEILRKLDSVLVVFTTPDDRLHEAMATKKGLAS</sequence>
<dbReference type="RefSeq" id="WP_061505699.1">
    <property type="nucleotide sequence ID" value="NZ_BAPF01000059.1"/>
</dbReference>
<gene>
    <name evidence="1" type="ORF">AA14337_3273</name>
</gene>
<dbReference type="Proteomes" id="UP001065047">
    <property type="component" value="Unassembled WGS sequence"/>
</dbReference>
<name>A0ABQ0Q0P1_9PROT</name>
<reference evidence="1" key="1">
    <citation type="submission" date="2013-04" db="EMBL/GenBank/DDBJ databases">
        <title>The genome sequencing project of 58 acetic acid bacteria.</title>
        <authorList>
            <person name="Okamoto-Kainuma A."/>
            <person name="Ishikawa M."/>
            <person name="Umino S."/>
            <person name="Koizumi Y."/>
            <person name="Shiwa Y."/>
            <person name="Yoshikawa H."/>
            <person name="Matsutani M."/>
            <person name="Matsushita K."/>
        </authorList>
    </citation>
    <scope>NUCLEOTIDE SEQUENCE</scope>
    <source>
        <strain evidence="1">DSM 14337</strain>
    </source>
</reference>
<dbReference type="GeneID" id="29557056"/>
<evidence type="ECO:0000313" key="2">
    <source>
        <dbReference type="Proteomes" id="UP001065047"/>
    </source>
</evidence>
<dbReference type="EMBL" id="BAPF01000059">
    <property type="protein sequence ID" value="GBQ86251.1"/>
    <property type="molecule type" value="Genomic_DNA"/>
</dbReference>
<evidence type="ECO:0000313" key="1">
    <source>
        <dbReference type="EMBL" id="GBQ86251.1"/>
    </source>
</evidence>
<organism evidence="1 2">
    <name type="scientific">Acetobacter malorum DSM 14337</name>
    <dbReference type="NCBI Taxonomy" id="1307910"/>
    <lineage>
        <taxon>Bacteria</taxon>
        <taxon>Pseudomonadati</taxon>
        <taxon>Pseudomonadota</taxon>
        <taxon>Alphaproteobacteria</taxon>
        <taxon>Acetobacterales</taxon>
        <taxon>Acetobacteraceae</taxon>
        <taxon>Acetobacter</taxon>
    </lineage>
</organism>
<comment type="caution">
    <text evidence="1">The sequence shown here is derived from an EMBL/GenBank/DDBJ whole genome shotgun (WGS) entry which is preliminary data.</text>
</comment>
<keyword evidence="2" id="KW-1185">Reference proteome</keyword>
<protein>
    <submittedName>
        <fullName evidence="1">Uncharacterized protein</fullName>
    </submittedName>
</protein>
<proteinExistence type="predicted"/>